<organism evidence="2 3">
    <name type="scientific">Porites evermanni</name>
    <dbReference type="NCBI Taxonomy" id="104178"/>
    <lineage>
        <taxon>Eukaryota</taxon>
        <taxon>Metazoa</taxon>
        <taxon>Cnidaria</taxon>
        <taxon>Anthozoa</taxon>
        <taxon>Hexacorallia</taxon>
        <taxon>Scleractinia</taxon>
        <taxon>Fungiina</taxon>
        <taxon>Poritidae</taxon>
        <taxon>Porites</taxon>
    </lineage>
</organism>
<protein>
    <recommendedName>
        <fullName evidence="1">C-type lectin domain-containing protein</fullName>
    </recommendedName>
</protein>
<gene>
    <name evidence="2" type="ORF">PEVE_00012918</name>
</gene>
<dbReference type="InterPro" id="IPR050111">
    <property type="entry name" value="C-type_lectin/snaclec_domain"/>
</dbReference>
<accession>A0ABN8M132</accession>
<dbReference type="InterPro" id="IPR016187">
    <property type="entry name" value="CTDL_fold"/>
</dbReference>
<evidence type="ECO:0000259" key="1">
    <source>
        <dbReference type="PROSITE" id="PS50041"/>
    </source>
</evidence>
<dbReference type="EMBL" id="CALNXI010000196">
    <property type="protein sequence ID" value="CAH3021825.1"/>
    <property type="molecule type" value="Genomic_DNA"/>
</dbReference>
<dbReference type="InterPro" id="IPR016186">
    <property type="entry name" value="C-type_lectin-like/link_sf"/>
</dbReference>
<name>A0ABN8M132_9CNID</name>
<proteinExistence type="predicted"/>
<dbReference type="Gene3D" id="3.10.100.10">
    <property type="entry name" value="Mannose-Binding Protein A, subunit A"/>
    <property type="match status" value="2"/>
</dbReference>
<evidence type="ECO:0000313" key="2">
    <source>
        <dbReference type="EMBL" id="CAH3021825.1"/>
    </source>
</evidence>
<sequence>PCPSGWTYFKGYRYLVSSSIKTWHQAQAYCKELGGDLVKINSEEENEFVLKLVNKRAPSLRQVWLALAWNPQRKAFVCADNSIPTFTKRFPGEPNGNACEPCSNFWTRNTYPGINGYWNDLSCSNQNVPCGIRRVFNDITLVCSVLDVRLLFLHDWPGKGEYTELEMRSLEPPLPETIQWSAGRNSFKYFGQRVKRWYSSEGPCPSGWTYFKGYCYLVSSSIKTWHQAQAYCKELGGDLVKINSEEENEFVLKLVNKRAPSLGQVWLALEWNPQRRAFIWADNSIPTFKKWFPGEPNGNAREPCSNFWTRNTYPGVNRYWNDLSCSNQNVPCGIVCKRLP</sequence>
<dbReference type="SMART" id="SM00034">
    <property type="entry name" value="CLECT"/>
    <property type="match status" value="2"/>
</dbReference>
<feature type="non-terminal residue" evidence="2">
    <location>
        <position position="1"/>
    </location>
</feature>
<feature type="domain" description="C-type lectin" evidence="1">
    <location>
        <begin position="9"/>
        <end position="126"/>
    </location>
</feature>
<dbReference type="InterPro" id="IPR001304">
    <property type="entry name" value="C-type_lectin-like"/>
</dbReference>
<keyword evidence="3" id="KW-1185">Reference proteome</keyword>
<dbReference type="Pfam" id="PF00059">
    <property type="entry name" value="Lectin_C"/>
    <property type="match status" value="2"/>
</dbReference>
<dbReference type="PANTHER" id="PTHR22803">
    <property type="entry name" value="MANNOSE, PHOSPHOLIPASE, LECTIN RECEPTOR RELATED"/>
    <property type="match status" value="1"/>
</dbReference>
<dbReference type="Proteomes" id="UP001159427">
    <property type="component" value="Unassembled WGS sequence"/>
</dbReference>
<feature type="domain" description="C-type lectin" evidence="1">
    <location>
        <begin position="211"/>
        <end position="328"/>
    </location>
</feature>
<dbReference type="PROSITE" id="PS50041">
    <property type="entry name" value="C_TYPE_LECTIN_2"/>
    <property type="match status" value="2"/>
</dbReference>
<reference evidence="2 3" key="1">
    <citation type="submission" date="2022-05" db="EMBL/GenBank/DDBJ databases">
        <authorList>
            <consortium name="Genoscope - CEA"/>
            <person name="William W."/>
        </authorList>
    </citation>
    <scope>NUCLEOTIDE SEQUENCE [LARGE SCALE GENOMIC DNA]</scope>
</reference>
<evidence type="ECO:0000313" key="3">
    <source>
        <dbReference type="Proteomes" id="UP001159427"/>
    </source>
</evidence>
<dbReference type="CDD" id="cd00037">
    <property type="entry name" value="CLECT"/>
    <property type="match status" value="2"/>
</dbReference>
<dbReference type="SUPFAM" id="SSF56436">
    <property type="entry name" value="C-type lectin-like"/>
    <property type="match status" value="2"/>
</dbReference>
<comment type="caution">
    <text evidence="2">The sequence shown here is derived from an EMBL/GenBank/DDBJ whole genome shotgun (WGS) entry which is preliminary data.</text>
</comment>